<dbReference type="Proteomes" id="UP000001661">
    <property type="component" value="Chromosome"/>
</dbReference>
<accession>D9QST8</accession>
<proteinExistence type="predicted"/>
<dbReference type="STRING" id="574087.Acear_0075"/>
<protein>
    <recommendedName>
        <fullName evidence="1">SipL SPOCS domain-containing protein</fullName>
    </recommendedName>
</protein>
<sequence length="427" mass="48385">MVDLTGIELVEVPVLVEEGNAQEMLVTEFELVESAKQVKSVDSVIKNLNCEIIEDRVIVEGKIHKQILYIAEEDLVRYQKEEFEFSTLLSLPGVKPRMDVRINAVIKGDNTELLEEGSLIKQKTLLDIHVLVEKRERLFVELGSKELVVVDRIVGENNNQTIIEGLLELEIPAFKIMDIEVQLEDISIKIFTDKVIVEGNIKEEIYFIDQKRVECYCKKKLSFIQFIDLVGVKPGMNINLDSEIRDIQYRLSGDGVELSQRVMINSIAKATDRIEANLKVDSEGKEVRLSKLINKTEEQILEEFLISLDTPAVKIKNVDIEMADIESELMTDRVILTGRLKQNICFIGENNIERHQQKITSIDLFLDLPGVSPIDTAVDVESEIMFVKSDLASAGERLKEKAVLKFSIKAFQDPPVTEEIAVVSVED</sequence>
<gene>
    <name evidence="2" type="ordered locus">Acear_0075</name>
</gene>
<evidence type="ECO:0000313" key="2">
    <source>
        <dbReference type="EMBL" id="ADL11626.1"/>
    </source>
</evidence>
<dbReference type="OrthoDB" id="1785142at2"/>
<keyword evidence="3" id="KW-1185">Reference proteome</keyword>
<feature type="domain" description="SipL SPOCS" evidence="1">
    <location>
        <begin position="36"/>
        <end position="107"/>
    </location>
</feature>
<name>D9QST8_ACEAZ</name>
<reference evidence="2 3" key="1">
    <citation type="journal article" date="2010" name="Stand. Genomic Sci.">
        <title>Complete genome sequence of Acetohalobium arabaticum type strain (Z-7288).</title>
        <authorList>
            <person name="Sikorski J."/>
            <person name="Lapidus A."/>
            <person name="Chertkov O."/>
            <person name="Lucas S."/>
            <person name="Copeland A."/>
            <person name="Glavina Del Rio T."/>
            <person name="Nolan M."/>
            <person name="Tice H."/>
            <person name="Cheng J.F."/>
            <person name="Han C."/>
            <person name="Brambilla E."/>
            <person name="Pitluck S."/>
            <person name="Liolios K."/>
            <person name="Ivanova N."/>
            <person name="Mavromatis K."/>
            <person name="Mikhailova N."/>
            <person name="Pati A."/>
            <person name="Bruce D."/>
            <person name="Detter C."/>
            <person name="Tapia R."/>
            <person name="Goodwin L."/>
            <person name="Chen A."/>
            <person name="Palaniappan K."/>
            <person name="Land M."/>
            <person name="Hauser L."/>
            <person name="Chang Y.J."/>
            <person name="Jeffries C.D."/>
            <person name="Rohde M."/>
            <person name="Goker M."/>
            <person name="Spring S."/>
            <person name="Woyke T."/>
            <person name="Bristow J."/>
            <person name="Eisen J.A."/>
            <person name="Markowitz V."/>
            <person name="Hugenholtz P."/>
            <person name="Kyrpides N.C."/>
            <person name="Klenk H.P."/>
        </authorList>
    </citation>
    <scope>NUCLEOTIDE SEQUENCE [LARGE SCALE GENOMIC DNA]</scope>
    <source>
        <strain evidence="3">ATCC 49924 / DSM 5501 / Z-7288</strain>
    </source>
</reference>
<dbReference type="Pfam" id="PF12673">
    <property type="entry name" value="SipL"/>
    <property type="match status" value="2"/>
</dbReference>
<dbReference type="eggNOG" id="COG1388">
    <property type="taxonomic scope" value="Bacteria"/>
</dbReference>
<dbReference type="AlphaFoldDB" id="D9QST8"/>
<dbReference type="RefSeq" id="WP_013277073.1">
    <property type="nucleotide sequence ID" value="NC_014378.1"/>
</dbReference>
<evidence type="ECO:0000259" key="1">
    <source>
        <dbReference type="Pfam" id="PF12673"/>
    </source>
</evidence>
<evidence type="ECO:0000313" key="3">
    <source>
        <dbReference type="Proteomes" id="UP000001661"/>
    </source>
</evidence>
<dbReference type="EMBL" id="CP002105">
    <property type="protein sequence ID" value="ADL11626.1"/>
    <property type="molecule type" value="Genomic_DNA"/>
</dbReference>
<dbReference type="KEGG" id="aar:Acear_0075"/>
<dbReference type="HOGENOM" id="CLU_036903_0_0_9"/>
<feature type="domain" description="SipL SPOCS" evidence="1">
    <location>
        <begin position="175"/>
        <end position="251"/>
    </location>
</feature>
<dbReference type="InterPro" id="IPR024300">
    <property type="entry name" value="SipL_SPOCS_dom"/>
</dbReference>
<organism evidence="2 3">
    <name type="scientific">Acetohalobium arabaticum (strain ATCC 49924 / DSM 5501 / Z-7288)</name>
    <dbReference type="NCBI Taxonomy" id="574087"/>
    <lineage>
        <taxon>Bacteria</taxon>
        <taxon>Bacillati</taxon>
        <taxon>Bacillota</taxon>
        <taxon>Clostridia</taxon>
        <taxon>Halanaerobiales</taxon>
        <taxon>Halobacteroidaceae</taxon>
        <taxon>Acetohalobium</taxon>
    </lineage>
</organism>